<evidence type="ECO:0000256" key="4">
    <source>
        <dbReference type="ARBA" id="ARBA00022553"/>
    </source>
</evidence>
<keyword evidence="14" id="KW-1185">Reference proteome</keyword>
<dbReference type="PROSITE" id="PS50885">
    <property type="entry name" value="HAMP"/>
    <property type="match status" value="12"/>
</dbReference>
<dbReference type="EMBL" id="RQEP01000019">
    <property type="protein sequence ID" value="TGJ99490.1"/>
    <property type="molecule type" value="Genomic_DNA"/>
</dbReference>
<dbReference type="PROSITE" id="PS50110">
    <property type="entry name" value="RESPONSE_REGULATORY"/>
    <property type="match status" value="2"/>
</dbReference>
<dbReference type="CDD" id="cd17546">
    <property type="entry name" value="REC_hyHK_CKI1_RcsC-like"/>
    <property type="match status" value="1"/>
</dbReference>
<dbReference type="SMART" id="SM00304">
    <property type="entry name" value="HAMP"/>
    <property type="match status" value="12"/>
</dbReference>
<evidence type="ECO:0000256" key="2">
    <source>
        <dbReference type="ARBA" id="ARBA00004370"/>
    </source>
</evidence>
<dbReference type="Pfam" id="PF02518">
    <property type="entry name" value="HATPase_c"/>
    <property type="match status" value="1"/>
</dbReference>
<dbReference type="Pfam" id="PF00512">
    <property type="entry name" value="HisKA"/>
    <property type="match status" value="1"/>
</dbReference>
<sequence>MRNPKTLELTDKESLNPRQLLEVLTAFKRGELSKRMPVDQTGIAGKIADLLNDIIDQNDRMVKEFERISNEVGQEGKISQRISGVSASGSWAACMNSINSLIGNLVQPNTEVMRVIGAVAGGDLSQNMSLEIEGRPLKGEFLRTAKIVNTMVDQLNSFASEVTRVAREVGTEGKLGGQADVRGVAGTWKDLTDSVNSMASNLTGQVRDIAEVTKAVATGDLSKKITVDVKGEILELKNTINTMVDQLNSFASEVTRVAREVGTEGKLGGQADVQGVAGTWKDLTDSVNSMASNLTGQVRNIAGVTTAVARGDLSKKITVDVKGEILELKDTINTMVDQLNSFASEVTRVAREVGTEGKLGGQADVRGVAGTWKDLTDSVNSMASNLTGQVRNIAEVTTAVARGDLSKKITVDVKGEILELKDTINTMVDQLNSFASEVTRVAREVGTEGKLGGQADVRGVAGTWKDLTDSVNSMASNLTGQVRNIAEVTTAVARGDLSKKITVDVKGEILELKDTINTMMDQLNSFASEVTRVAREVGTEGKLGGQADVRGVAGTWKDLTDSVNSMASNLTGQVRNIAEVTTAVATGDLSKKITVDVKGEISELKNTINTMVDQLNSFASEVTRVAREVGAEGKLGGQADVRGVAGTWKDLTDSVNFMAGNLTGQVRDIAEVTKAVATGDLSKKITVDVKGEILELKNTINTMVDQLNSLASEVTRVAREVGTEGKLGGQADVQGVAGTWKDLTDSVNSMASNLTGQVRNIAGVTTAVARGDLSKKITVDVKGEILELKNTINTMVDQLNSFASEVTRVAREVGTEGKLGGQADVRGVAGTWKDLTDSVNSMASNLTGQVRNIAEVTTAVARGDLSKKITVDVKGEILELKDTINTMVDQLNSFASEVTRVAREVGTEGKLGGQANVRGVAGTWKDLTDSVNFMGSNLTDQVRNIAEVTTAVARGDLSKKITVDVKGEILELKNTINTMVDQLNSFASEVTRVAREVGTEGELGGQANVQGVAGTWKDLTDSVNFMANNLTTQVRGIAKVVTSVANGDLKKKLYLEAKGEIAELSDTINDMIDTLGLFGDQVTTVAREVGIEGKLGGQASVPGAAGLWRDLTDNVNQLASNLTTQVRAIAEVATAVTKGDLTRMVTVKAAGEVAALSDNINEMIRNLRETTRINTEQDWLKTNLAKFTRLLQGQRNLVNVSKLILSELAPLVSAQHGAFFITENTEEGSLLKLLVSYAYQERKNVSNRFLPGEGMVGQCFLEKERILVAQVPSDYIKVSSALGEAAPSNIVVLPVVFEGEVKAVIELASFSNFTPIHLNFLDQLTESIGIVLNTIAAGMRTEELLTQSQTLTEELQGRQEELTQTNERLEEQANSLQASEELLKEQREELQEKNEELEEKARQLAKKNHEVERKNEEVEQARHSLEEKARQLALTSRYKSEFLANMSHELRTPLNNMLILSRLLYEDGNKKLSSKEIEYAKTIHSSGNDLLQLINDILDLSKIESGKMSVDLDSVSIRELAEYLDRSFRESARNKDLKFYVEIGSELPPRMTTDLQRLQQILQNLLSNAFKFTHKGEVRLQIAPATSGWSAEHRILNQAGNAIAFSVIDTGIGIPPEKQSLIFEAFRQADGSTSRKYGGTGLGLSISKEITRLLGGELRLESTPEEGSIFTLYLPLDYIPTEEAQVDQDPVKWEETEQIEKAAPFSKIFTDSYVWTKSRTSKRVIEEEIPNEFDEKILIIEDDEVFGRRLMDSARINGFKSVVALDGKTGISVLQDTDVHAVLLDLQLTDMDGWLILNWLKKNSRFRHIPVQVFSSENDWKRSLSTGAISHFTKPVPNASLDEAFIKIRKYLNKSQKTLLVSGLSEEELQNIQEQLSYQDLKILVTSSGKDTLDLLRKEGADCVCIGFNLPDISFFDLISGMDDSGFSKTPIVLYSESKLSKKDVQRLNKLNDSNIIKFADTIQKSLDEIQIFLHEPKDMEFQSNGDTGSSSRSEDQVLEGHRVLIVDDDIRNIFALTSMLEQHKMRIIYAENAKDGIELLRNNSDIEIVLMDVMMPDMDGYEAMRTIRSMPEFASLPILALTAKAMKGDREKCIEAGATEYITKPVSVDHLLSLLRILLCR</sequence>
<dbReference type="FunFam" id="1.20.120.1530:FF:000001">
    <property type="entry name" value="Two-component osmosensing histidine kinase"/>
    <property type="match status" value="1"/>
</dbReference>
<dbReference type="InterPro" id="IPR003660">
    <property type="entry name" value="HAMP_dom"/>
</dbReference>
<feature type="domain" description="HAMP" evidence="12">
    <location>
        <begin position="476"/>
        <end position="528"/>
    </location>
</feature>
<dbReference type="Gene3D" id="3.30.565.10">
    <property type="entry name" value="Histidine kinase-like ATPase, C-terminal domain"/>
    <property type="match status" value="1"/>
</dbReference>
<comment type="caution">
    <text evidence="13">The sequence shown here is derived from an EMBL/GenBank/DDBJ whole genome shotgun (WGS) entry which is preliminary data.</text>
</comment>
<feature type="domain" description="HAMP" evidence="12">
    <location>
        <begin position="1028"/>
        <end position="1080"/>
    </location>
</feature>
<dbReference type="EC" id="2.7.13.3" evidence="3"/>
<feature type="domain" description="HAMP" evidence="12">
    <location>
        <begin position="384"/>
        <end position="436"/>
    </location>
</feature>
<dbReference type="InterPro" id="IPR005467">
    <property type="entry name" value="His_kinase_dom"/>
</dbReference>
<dbReference type="SUPFAM" id="SSF47384">
    <property type="entry name" value="Homodimeric domain of signal transducing histidine kinase"/>
    <property type="match status" value="1"/>
</dbReference>
<dbReference type="Pfam" id="PF00072">
    <property type="entry name" value="Response_reg"/>
    <property type="match status" value="2"/>
</dbReference>
<dbReference type="OrthoDB" id="9790669at2"/>
<evidence type="ECO:0000313" key="13">
    <source>
        <dbReference type="EMBL" id="TGJ99490.1"/>
    </source>
</evidence>
<evidence type="ECO:0000259" key="12">
    <source>
        <dbReference type="PROSITE" id="PS50885"/>
    </source>
</evidence>
<dbReference type="SUPFAM" id="SSF55781">
    <property type="entry name" value="GAF domain-like"/>
    <property type="match status" value="1"/>
</dbReference>
<dbReference type="InterPro" id="IPR003594">
    <property type="entry name" value="HATPase_dom"/>
</dbReference>
<evidence type="ECO:0000256" key="6">
    <source>
        <dbReference type="ARBA" id="ARBA00022777"/>
    </source>
</evidence>
<dbReference type="InterPro" id="IPR036890">
    <property type="entry name" value="HATPase_C_sf"/>
</dbReference>
<feature type="domain" description="HAMP" evidence="12">
    <location>
        <begin position="292"/>
        <end position="344"/>
    </location>
</feature>
<dbReference type="FunFam" id="1.20.120.1530:FF:000002">
    <property type="entry name" value="Two-component osmosensing histidine kinase"/>
    <property type="match status" value="7"/>
</dbReference>
<dbReference type="GO" id="GO:0016020">
    <property type="term" value="C:membrane"/>
    <property type="evidence" value="ECO:0007669"/>
    <property type="project" value="UniProtKB-SubCell"/>
</dbReference>
<feature type="domain" description="HAMP" evidence="12">
    <location>
        <begin position="660"/>
        <end position="712"/>
    </location>
</feature>
<dbReference type="PANTHER" id="PTHR45339:SF1">
    <property type="entry name" value="HYBRID SIGNAL TRANSDUCTION HISTIDINE KINASE J"/>
    <property type="match status" value="1"/>
</dbReference>
<dbReference type="Pfam" id="PF00672">
    <property type="entry name" value="HAMP"/>
    <property type="match status" value="4"/>
</dbReference>
<proteinExistence type="predicted"/>
<dbReference type="SUPFAM" id="SSF52172">
    <property type="entry name" value="CheY-like"/>
    <property type="match status" value="3"/>
</dbReference>
<dbReference type="Pfam" id="PF18947">
    <property type="entry name" value="HAMP_2"/>
    <property type="match status" value="7"/>
</dbReference>
<feature type="modified residue" description="4-aspartylphosphate" evidence="8">
    <location>
        <position position="1785"/>
    </location>
</feature>
<keyword evidence="5" id="KW-0808">Transferase</keyword>
<evidence type="ECO:0000256" key="7">
    <source>
        <dbReference type="ARBA" id="ARBA00023012"/>
    </source>
</evidence>
<dbReference type="InterPro" id="IPR004358">
    <property type="entry name" value="Sig_transdc_His_kin-like_C"/>
</dbReference>
<dbReference type="Gene3D" id="1.10.287.130">
    <property type="match status" value="1"/>
</dbReference>
<feature type="modified residue" description="4-aspartylphosphate" evidence="8">
    <location>
        <position position="2053"/>
    </location>
</feature>
<feature type="domain" description="HAMP" evidence="12">
    <location>
        <begin position="103"/>
        <end position="160"/>
    </location>
</feature>
<dbReference type="InterPro" id="IPR011006">
    <property type="entry name" value="CheY-like_superfamily"/>
</dbReference>
<keyword evidence="9" id="KW-0175">Coiled coil</keyword>
<feature type="domain" description="HAMP" evidence="12">
    <location>
        <begin position="936"/>
        <end position="988"/>
    </location>
</feature>
<evidence type="ECO:0000256" key="8">
    <source>
        <dbReference type="PROSITE-ProRule" id="PRU00169"/>
    </source>
</evidence>
<comment type="subcellular location">
    <subcellularLocation>
        <location evidence="2">Membrane</location>
    </subcellularLocation>
</comment>
<dbReference type="Gene3D" id="1.20.120.1530">
    <property type="match status" value="7"/>
</dbReference>
<dbReference type="SUPFAM" id="SSF58104">
    <property type="entry name" value="Methyl-accepting chemotaxis protein (MCP) signaling domain"/>
    <property type="match status" value="2"/>
</dbReference>
<keyword evidence="6" id="KW-0418">Kinase</keyword>
<dbReference type="PANTHER" id="PTHR45339">
    <property type="entry name" value="HYBRID SIGNAL TRANSDUCTION HISTIDINE KINASE J"/>
    <property type="match status" value="1"/>
</dbReference>
<dbReference type="PROSITE" id="PS50109">
    <property type="entry name" value="HIS_KIN"/>
    <property type="match status" value="1"/>
</dbReference>
<dbReference type="InterPro" id="IPR003661">
    <property type="entry name" value="HisK_dim/P_dom"/>
</dbReference>
<name>A0A4R9FM40_9LEPT</name>
<feature type="domain" description="HAMP" evidence="12">
    <location>
        <begin position="1120"/>
        <end position="1172"/>
    </location>
</feature>
<dbReference type="InterPro" id="IPR003018">
    <property type="entry name" value="GAF"/>
</dbReference>
<evidence type="ECO:0000256" key="3">
    <source>
        <dbReference type="ARBA" id="ARBA00012438"/>
    </source>
</evidence>
<evidence type="ECO:0000256" key="1">
    <source>
        <dbReference type="ARBA" id="ARBA00000085"/>
    </source>
</evidence>
<evidence type="ECO:0000313" key="14">
    <source>
        <dbReference type="Proteomes" id="UP000297453"/>
    </source>
</evidence>
<dbReference type="InterPro" id="IPR001789">
    <property type="entry name" value="Sig_transdc_resp-reg_receiver"/>
</dbReference>
<dbReference type="CDD" id="cd16922">
    <property type="entry name" value="HATPase_EvgS-ArcB-TorS-like"/>
    <property type="match status" value="1"/>
</dbReference>
<evidence type="ECO:0000256" key="9">
    <source>
        <dbReference type="SAM" id="Coils"/>
    </source>
</evidence>
<dbReference type="SMART" id="SM00448">
    <property type="entry name" value="REC"/>
    <property type="match status" value="2"/>
</dbReference>
<dbReference type="Proteomes" id="UP000297453">
    <property type="component" value="Unassembled WGS sequence"/>
</dbReference>
<dbReference type="Gene3D" id="3.40.50.2300">
    <property type="match status" value="3"/>
</dbReference>
<dbReference type="CDD" id="cd00082">
    <property type="entry name" value="HisKA"/>
    <property type="match status" value="1"/>
</dbReference>
<organism evidence="13 14">
    <name type="scientific">Leptospira semungkisensis</name>
    <dbReference type="NCBI Taxonomy" id="2484985"/>
    <lineage>
        <taxon>Bacteria</taxon>
        <taxon>Pseudomonadati</taxon>
        <taxon>Spirochaetota</taxon>
        <taxon>Spirochaetia</taxon>
        <taxon>Leptospirales</taxon>
        <taxon>Leptospiraceae</taxon>
        <taxon>Leptospira</taxon>
    </lineage>
</organism>
<dbReference type="SMART" id="SM00388">
    <property type="entry name" value="HisKA"/>
    <property type="match status" value="1"/>
</dbReference>
<protein>
    <recommendedName>
        <fullName evidence="3">histidine kinase</fullName>
        <ecNumber evidence="3">2.7.13.3</ecNumber>
    </recommendedName>
</protein>
<feature type="coiled-coil region" evidence="9">
    <location>
        <begin position="1348"/>
        <end position="1435"/>
    </location>
</feature>
<dbReference type="GO" id="GO:0000155">
    <property type="term" value="F:phosphorelay sensor kinase activity"/>
    <property type="evidence" value="ECO:0007669"/>
    <property type="project" value="InterPro"/>
</dbReference>
<dbReference type="CDD" id="cd06225">
    <property type="entry name" value="HAMP"/>
    <property type="match status" value="11"/>
</dbReference>
<feature type="domain" description="Response regulatory" evidence="11">
    <location>
        <begin position="1736"/>
        <end position="1849"/>
    </location>
</feature>
<keyword evidence="7" id="KW-0902">Two-component regulatory system</keyword>
<dbReference type="RefSeq" id="WP_135589583.1">
    <property type="nucleotide sequence ID" value="NZ_RQEP01000019.1"/>
</dbReference>
<keyword evidence="4 8" id="KW-0597">Phosphoprotein</keyword>
<dbReference type="Pfam" id="PF13185">
    <property type="entry name" value="GAF_2"/>
    <property type="match status" value="1"/>
</dbReference>
<dbReference type="InterPro" id="IPR036097">
    <property type="entry name" value="HisK_dim/P_sf"/>
</dbReference>
<gene>
    <name evidence="13" type="ORF">EHO59_16680</name>
</gene>
<dbReference type="SUPFAM" id="SSF55874">
    <property type="entry name" value="ATPase domain of HSP90 chaperone/DNA topoisomerase II/histidine kinase"/>
    <property type="match status" value="1"/>
</dbReference>
<accession>A0A4R9FM40</accession>
<evidence type="ECO:0000256" key="5">
    <source>
        <dbReference type="ARBA" id="ARBA00022679"/>
    </source>
</evidence>
<feature type="domain" description="Response regulatory" evidence="11">
    <location>
        <begin position="2003"/>
        <end position="2120"/>
    </location>
</feature>
<dbReference type="InterPro" id="IPR029016">
    <property type="entry name" value="GAF-like_dom_sf"/>
</dbReference>
<feature type="domain" description="HAMP" evidence="12">
    <location>
        <begin position="844"/>
        <end position="896"/>
    </location>
</feature>
<dbReference type="SUPFAM" id="SSF158472">
    <property type="entry name" value="HAMP domain-like"/>
    <property type="match status" value="1"/>
</dbReference>
<feature type="domain" description="HAMP" evidence="12">
    <location>
        <begin position="568"/>
        <end position="620"/>
    </location>
</feature>
<dbReference type="Gene3D" id="3.30.450.40">
    <property type="match status" value="1"/>
</dbReference>
<feature type="domain" description="HAMP" evidence="12">
    <location>
        <begin position="752"/>
        <end position="804"/>
    </location>
</feature>
<dbReference type="FunFam" id="3.30.565.10:FF:000010">
    <property type="entry name" value="Sensor histidine kinase RcsC"/>
    <property type="match status" value="1"/>
</dbReference>
<comment type="catalytic activity">
    <reaction evidence="1">
        <text>ATP + protein L-histidine = ADP + protein N-phospho-L-histidine.</text>
        <dbReference type="EC" id="2.7.13.3"/>
    </reaction>
</comment>
<feature type="domain" description="Histidine kinase" evidence="10">
    <location>
        <begin position="1445"/>
        <end position="1678"/>
    </location>
</feature>
<evidence type="ECO:0000259" key="11">
    <source>
        <dbReference type="PROSITE" id="PS50110"/>
    </source>
</evidence>
<reference evidence="13" key="1">
    <citation type="journal article" date="2019" name="PLoS Negl. Trop. Dis.">
        <title>Revisiting the worldwide diversity of Leptospira species in the environment.</title>
        <authorList>
            <person name="Vincent A.T."/>
            <person name="Schiettekatte O."/>
            <person name="Bourhy P."/>
            <person name="Veyrier F.J."/>
            <person name="Picardeau M."/>
        </authorList>
    </citation>
    <scope>NUCLEOTIDE SEQUENCE [LARGE SCALE GENOMIC DNA]</scope>
    <source>
        <strain evidence="13">SSS9</strain>
    </source>
</reference>
<feature type="domain" description="HAMP" evidence="12">
    <location>
        <begin position="200"/>
        <end position="252"/>
    </location>
</feature>
<dbReference type="SMART" id="SM00387">
    <property type="entry name" value="HATPase_c"/>
    <property type="match status" value="1"/>
</dbReference>
<dbReference type="PRINTS" id="PR00344">
    <property type="entry name" value="BCTRLSENSOR"/>
</dbReference>
<evidence type="ECO:0000259" key="10">
    <source>
        <dbReference type="PROSITE" id="PS50109"/>
    </source>
</evidence>